<organism evidence="2 3">
    <name type="scientific">Quercus rubra</name>
    <name type="common">Northern red oak</name>
    <name type="synonym">Quercus borealis</name>
    <dbReference type="NCBI Taxonomy" id="3512"/>
    <lineage>
        <taxon>Eukaryota</taxon>
        <taxon>Viridiplantae</taxon>
        <taxon>Streptophyta</taxon>
        <taxon>Embryophyta</taxon>
        <taxon>Tracheophyta</taxon>
        <taxon>Spermatophyta</taxon>
        <taxon>Magnoliopsida</taxon>
        <taxon>eudicotyledons</taxon>
        <taxon>Gunneridae</taxon>
        <taxon>Pentapetalae</taxon>
        <taxon>rosids</taxon>
        <taxon>fabids</taxon>
        <taxon>Fagales</taxon>
        <taxon>Fagaceae</taxon>
        <taxon>Quercus</taxon>
    </lineage>
</organism>
<gene>
    <name evidence="2" type="ORF">RGQ29_005036</name>
</gene>
<reference evidence="2 3" key="1">
    <citation type="journal article" date="2023" name="G3 (Bethesda)">
        <title>A haplotype-resolved chromosome-scale genome for Quercus rubra L. provides insights into the genetics of adaptive traits for red oak species.</title>
        <authorList>
            <person name="Kapoor B."/>
            <person name="Jenkins J."/>
            <person name="Schmutz J."/>
            <person name="Zhebentyayeva T."/>
            <person name="Kuelheim C."/>
            <person name="Coggeshall M."/>
            <person name="Heim C."/>
            <person name="Lasky J.R."/>
            <person name="Leites L."/>
            <person name="Islam-Faridi N."/>
            <person name="Romero-Severson J."/>
            <person name="DeLeo V.L."/>
            <person name="Lucas S.M."/>
            <person name="Lazic D."/>
            <person name="Gailing O."/>
            <person name="Carlson J."/>
            <person name="Staton M."/>
        </authorList>
    </citation>
    <scope>NUCLEOTIDE SEQUENCE [LARGE SCALE GENOMIC DNA]</scope>
    <source>
        <strain evidence="2">Pseudo-F2</strain>
    </source>
</reference>
<proteinExistence type="predicted"/>
<feature type="domain" description="Amidase" evidence="1">
    <location>
        <begin position="71"/>
        <end position="507"/>
    </location>
</feature>
<evidence type="ECO:0000313" key="3">
    <source>
        <dbReference type="Proteomes" id="UP001324115"/>
    </source>
</evidence>
<name>A0AAN7E3J2_QUERU</name>
<evidence type="ECO:0000313" key="2">
    <source>
        <dbReference type="EMBL" id="KAK4562387.1"/>
    </source>
</evidence>
<dbReference type="InterPro" id="IPR023631">
    <property type="entry name" value="Amidase_dom"/>
</dbReference>
<dbReference type="Pfam" id="PF01425">
    <property type="entry name" value="Amidase"/>
    <property type="match status" value="1"/>
</dbReference>
<keyword evidence="3" id="KW-1185">Reference proteome</keyword>
<protein>
    <recommendedName>
        <fullName evidence="1">Amidase domain-containing protein</fullName>
    </recommendedName>
</protein>
<dbReference type="EMBL" id="JAXUIC010000011">
    <property type="protein sequence ID" value="KAK4562387.1"/>
    <property type="molecule type" value="Genomic_DNA"/>
</dbReference>
<accession>A0AAN7E3J2</accession>
<dbReference type="PANTHER" id="PTHR42678:SF25">
    <property type="entry name" value="AMIDASE C869.01"/>
    <property type="match status" value="1"/>
</dbReference>
<dbReference type="InterPro" id="IPR036928">
    <property type="entry name" value="AS_sf"/>
</dbReference>
<dbReference type="PANTHER" id="PTHR42678">
    <property type="entry name" value="AMIDASE"/>
    <property type="match status" value="1"/>
</dbReference>
<dbReference type="SUPFAM" id="SSF75304">
    <property type="entry name" value="Amidase signature (AS) enzymes"/>
    <property type="match status" value="1"/>
</dbReference>
<dbReference type="Gene3D" id="3.90.1300.10">
    <property type="entry name" value="Amidase signature (AS) domain"/>
    <property type="match status" value="1"/>
</dbReference>
<dbReference type="Proteomes" id="UP001324115">
    <property type="component" value="Unassembled WGS sequence"/>
</dbReference>
<dbReference type="AlphaFoldDB" id="A0AAN7E3J2"/>
<evidence type="ECO:0000259" key="1">
    <source>
        <dbReference type="Pfam" id="PF01425"/>
    </source>
</evidence>
<sequence length="540" mass="58544">MHFHGSPTGFADQQSNYVSPLLLTVDLAFIAVTFLYHLRQPNQRLTIQNHRSHHRRHPPRLLRKPTTSRQLVDLYLDQIEALNPLLCSVLEVNPGALNQADEADRERQAVVAAAKDQGHRSLGELHGIPILLKDSIGTKDKLNTACGSYALLGSTVARDSGVVQRLRKAGAIILGKASLSDSPSGMEFGLRRFLIVGVPEVDKPCGPAISVAANMVSVSLGTETDGSIICPADHNSVVGIKPTVGLTSRAGVIPILPRQDTIGPICRTVTDAVYVLDAIVGFDPRDYEATKAASVFIPPGGYRHFLNEDGLKGKILGVVREPFLDSYNGTSAIPAFEHHLNVLRQRGATIVDNLEIANLDVIMDPSQSGELIALLAEFKISINDYLKELSNSTVRSLADIIAFNLNNPVIEKLEEYGQDEFLASENTSGIAEQEIESIKMIANLSKYGFEKLMKDNNLDAMVTIGSGACTVLAIGGYPAITVPAGYQSNGMPFGISFGGLRGSEPKLIEISYAFEQATRERRAPSFLDREMSSAHHIMQT</sequence>
<comment type="caution">
    <text evidence="2">The sequence shown here is derived from an EMBL/GenBank/DDBJ whole genome shotgun (WGS) entry which is preliminary data.</text>
</comment>